<dbReference type="RefSeq" id="WP_238103485.1">
    <property type="nucleotide sequence ID" value="NZ_JAQQPZ010000001.1"/>
</dbReference>
<name>A0ABT5TH11_9GAMM</name>
<dbReference type="EMBL" id="JAQQPZ010000001">
    <property type="protein sequence ID" value="MDD8057910.1"/>
    <property type="molecule type" value="Genomic_DNA"/>
</dbReference>
<dbReference type="Proteomes" id="UP001213691">
    <property type="component" value="Unassembled WGS sequence"/>
</dbReference>
<evidence type="ECO:0000313" key="2">
    <source>
        <dbReference type="Proteomes" id="UP001213691"/>
    </source>
</evidence>
<gene>
    <name evidence="1" type="ORF">PQR79_01995</name>
</gene>
<organism evidence="1 2">
    <name type="scientific">Shewanella metallivivens</name>
    <dbReference type="NCBI Taxonomy" id="2872342"/>
    <lineage>
        <taxon>Bacteria</taxon>
        <taxon>Pseudomonadati</taxon>
        <taxon>Pseudomonadota</taxon>
        <taxon>Gammaproteobacteria</taxon>
        <taxon>Alteromonadales</taxon>
        <taxon>Shewanellaceae</taxon>
        <taxon>Shewanella</taxon>
    </lineage>
</organism>
<dbReference type="SUPFAM" id="SSF101744">
    <property type="entry name" value="Rof/RNase P subunit-like"/>
    <property type="match status" value="1"/>
</dbReference>
<protein>
    <submittedName>
        <fullName evidence="1">Rho-binding antiterminator</fullName>
    </submittedName>
</protein>
<keyword evidence="2" id="KW-1185">Reference proteome</keyword>
<sequence>MTPIKCSDYDFIEILCMKQYEVKLMLVSSNEIQGRFNTTCYINVEGKKQEAIKGIDKQQQPLVIALSDIVRLDVLTPNALFSHLSLID</sequence>
<reference evidence="1 2" key="1">
    <citation type="submission" date="2023-02" db="EMBL/GenBank/DDBJ databases">
        <title>Genome sequence of Shewanella metallivivens ER-Te-42B-Light, sp. nov., enriched from sulfide tube worms (Riftia pachyptila) isolated from Explorer Ridge in the Pacific Ocean.</title>
        <authorList>
            <person name="Maltman C."/>
            <person name="Kuzyk S.B."/>
            <person name="Kyndt J.A."/>
            <person name="Yurkov V."/>
        </authorList>
    </citation>
    <scope>NUCLEOTIDE SEQUENCE [LARGE SCALE GENOMIC DNA]</scope>
    <source>
        <strain evidence="1 2">ER-Te-42B-Light</strain>
    </source>
</reference>
<dbReference type="InterPro" id="IPR023534">
    <property type="entry name" value="Rof/RNase_P-like"/>
</dbReference>
<dbReference type="Gene3D" id="2.30.30.400">
    <property type="entry name" value="Rof-like"/>
    <property type="match status" value="1"/>
</dbReference>
<accession>A0ABT5TH11</accession>
<dbReference type="Pfam" id="PF07073">
    <property type="entry name" value="ROF"/>
    <property type="match status" value="1"/>
</dbReference>
<comment type="caution">
    <text evidence="1">The sequence shown here is derived from an EMBL/GenBank/DDBJ whole genome shotgun (WGS) entry which is preliminary data.</text>
</comment>
<dbReference type="InterPro" id="IPR009778">
    <property type="entry name" value="ROF"/>
</dbReference>
<proteinExistence type="predicted"/>
<dbReference type="InterPro" id="IPR038626">
    <property type="entry name" value="Rof-like_sf"/>
</dbReference>
<evidence type="ECO:0000313" key="1">
    <source>
        <dbReference type="EMBL" id="MDD8057910.1"/>
    </source>
</evidence>